<keyword evidence="4" id="KW-0808">Transferase</keyword>
<dbReference type="SUPFAM" id="SSF55874">
    <property type="entry name" value="ATPase domain of HSP90 chaperone/DNA topoisomerase II/histidine kinase"/>
    <property type="match status" value="1"/>
</dbReference>
<dbReference type="Gene3D" id="3.30.565.10">
    <property type="entry name" value="Histidine kinase-like ATPase, C-terminal domain"/>
    <property type="match status" value="1"/>
</dbReference>
<dbReference type="Pfam" id="PF07730">
    <property type="entry name" value="HisKA_3"/>
    <property type="match status" value="1"/>
</dbReference>
<protein>
    <recommendedName>
        <fullName evidence="2">histidine kinase</fullName>
        <ecNumber evidence="2">2.7.13.3</ecNumber>
    </recommendedName>
</protein>
<accession>A0ABX0H2H6</accession>
<evidence type="ECO:0000256" key="9">
    <source>
        <dbReference type="SAM" id="Phobius"/>
    </source>
</evidence>
<dbReference type="InterPro" id="IPR003594">
    <property type="entry name" value="HATPase_dom"/>
</dbReference>
<dbReference type="Pfam" id="PF02518">
    <property type="entry name" value="HATPase_c"/>
    <property type="match status" value="1"/>
</dbReference>
<keyword evidence="3" id="KW-0597">Phosphoprotein</keyword>
<evidence type="ECO:0000313" key="12">
    <source>
        <dbReference type="EMBL" id="NHC16004.1"/>
    </source>
</evidence>
<evidence type="ECO:0000256" key="8">
    <source>
        <dbReference type="ARBA" id="ARBA00023012"/>
    </source>
</evidence>
<keyword evidence="9" id="KW-0812">Transmembrane</keyword>
<evidence type="ECO:0000313" key="13">
    <source>
        <dbReference type="Proteomes" id="UP000800981"/>
    </source>
</evidence>
<evidence type="ECO:0000256" key="7">
    <source>
        <dbReference type="ARBA" id="ARBA00022840"/>
    </source>
</evidence>
<feature type="transmembrane region" description="Helical" evidence="9">
    <location>
        <begin position="81"/>
        <end position="105"/>
    </location>
</feature>
<proteinExistence type="predicted"/>
<evidence type="ECO:0000256" key="2">
    <source>
        <dbReference type="ARBA" id="ARBA00012438"/>
    </source>
</evidence>
<dbReference type="InterPro" id="IPR011712">
    <property type="entry name" value="Sig_transdc_His_kin_sub3_dim/P"/>
</dbReference>
<gene>
    <name evidence="12" type="ORF">G9H71_19655</name>
</gene>
<keyword evidence="6 12" id="KW-0418">Kinase</keyword>
<keyword evidence="7" id="KW-0067">ATP-binding</keyword>
<dbReference type="GO" id="GO:0016301">
    <property type="term" value="F:kinase activity"/>
    <property type="evidence" value="ECO:0007669"/>
    <property type="project" value="UniProtKB-KW"/>
</dbReference>
<feature type="transmembrane region" description="Helical" evidence="9">
    <location>
        <begin position="50"/>
        <end position="69"/>
    </location>
</feature>
<evidence type="ECO:0000259" key="11">
    <source>
        <dbReference type="Pfam" id="PF07730"/>
    </source>
</evidence>
<dbReference type="PANTHER" id="PTHR24421">
    <property type="entry name" value="NITRATE/NITRITE SENSOR PROTEIN NARX-RELATED"/>
    <property type="match status" value="1"/>
</dbReference>
<name>A0ABX0H2H6_9ACTN</name>
<evidence type="ECO:0000256" key="5">
    <source>
        <dbReference type="ARBA" id="ARBA00022741"/>
    </source>
</evidence>
<dbReference type="EMBL" id="JAANNP010000079">
    <property type="protein sequence ID" value="NHC16004.1"/>
    <property type="molecule type" value="Genomic_DNA"/>
</dbReference>
<keyword evidence="8" id="KW-0902">Two-component regulatory system</keyword>
<keyword evidence="13" id="KW-1185">Reference proteome</keyword>
<dbReference type="CDD" id="cd16917">
    <property type="entry name" value="HATPase_UhpB-NarQ-NarX-like"/>
    <property type="match status" value="1"/>
</dbReference>
<evidence type="ECO:0000256" key="3">
    <source>
        <dbReference type="ARBA" id="ARBA00022553"/>
    </source>
</evidence>
<feature type="domain" description="Histidine kinase/HSP90-like ATPase" evidence="10">
    <location>
        <begin position="434"/>
        <end position="519"/>
    </location>
</feature>
<dbReference type="SUPFAM" id="SSF55781">
    <property type="entry name" value="GAF domain-like"/>
    <property type="match status" value="1"/>
</dbReference>
<evidence type="ECO:0000256" key="6">
    <source>
        <dbReference type="ARBA" id="ARBA00022777"/>
    </source>
</evidence>
<evidence type="ECO:0000256" key="1">
    <source>
        <dbReference type="ARBA" id="ARBA00000085"/>
    </source>
</evidence>
<comment type="catalytic activity">
    <reaction evidence="1">
        <text>ATP + protein L-histidine = ADP + protein N-phospho-L-histidine.</text>
        <dbReference type="EC" id="2.7.13.3"/>
    </reaction>
</comment>
<dbReference type="Proteomes" id="UP000800981">
    <property type="component" value="Unassembled WGS sequence"/>
</dbReference>
<sequence length="528" mass="55137">MSAETVPSARRAALPARRQRLLLLAAALGLASVGALVALAVRALSDTGPGATEAVLAVVALVPALLAAADGPRVRRSAGPVLTAAAALGAVGATVLIALGVVLLVLGRLPADEERRLVLPVALGTAAASAAAVPLVRRTTRAAARALLGVRRSPDEVLRAFGDRATSGAPVEELLDQLATSLRRTLSLDVVEVWTGDGTRLERTLRLPDDGRSVPPLEAPELALLARAGVAGEAWLRLWIPHLLDGRQDDQLRLTPALHAGSVLGLVVAGRSAQAARLGEAEERVLADVGRRLGVVLRNRVLDSALRTTLEDLRDANTDLRRSRARLVSAADAERRRIERDLHDGAQQHLVALAVTLGLAKDLVTEDPAAAVELLEEAAADARATVQQVRDLAHGIYPPLLVEAGLAQALPAAAARARQPVTVHASVGRYAAGVEEAVYFCCLEALQNAAKHAPAAPVTLRVWEEQGELCFEVRDEGPGFDAATVRPGSGFENMADRLGAIGGRVTWTSALGEGTCVSGRVRPALQAA</sequence>
<feature type="domain" description="Signal transduction histidine kinase subgroup 3 dimerisation and phosphoacceptor" evidence="11">
    <location>
        <begin position="334"/>
        <end position="399"/>
    </location>
</feature>
<evidence type="ECO:0000256" key="4">
    <source>
        <dbReference type="ARBA" id="ARBA00022679"/>
    </source>
</evidence>
<keyword evidence="9" id="KW-0472">Membrane</keyword>
<dbReference type="EC" id="2.7.13.3" evidence="2"/>
<dbReference type="InterPro" id="IPR036890">
    <property type="entry name" value="HATPase_C_sf"/>
</dbReference>
<keyword evidence="5" id="KW-0547">Nucleotide-binding</keyword>
<comment type="caution">
    <text evidence="12">The sequence shown here is derived from an EMBL/GenBank/DDBJ whole genome shotgun (WGS) entry which is preliminary data.</text>
</comment>
<evidence type="ECO:0000259" key="10">
    <source>
        <dbReference type="Pfam" id="PF02518"/>
    </source>
</evidence>
<dbReference type="InterPro" id="IPR050482">
    <property type="entry name" value="Sensor_HK_TwoCompSys"/>
</dbReference>
<feature type="transmembrane region" description="Helical" evidence="9">
    <location>
        <begin position="21"/>
        <end position="44"/>
    </location>
</feature>
<reference evidence="12 13" key="1">
    <citation type="submission" date="2020-03" db="EMBL/GenBank/DDBJ databases">
        <title>Two novel Motilibacter sp.</title>
        <authorList>
            <person name="Liu S."/>
        </authorList>
    </citation>
    <scope>NUCLEOTIDE SEQUENCE [LARGE SCALE GENOMIC DNA]</scope>
    <source>
        <strain evidence="12 13">E257</strain>
    </source>
</reference>
<dbReference type="PANTHER" id="PTHR24421:SF10">
    <property type="entry name" value="NITRATE_NITRITE SENSOR PROTEIN NARQ"/>
    <property type="match status" value="1"/>
</dbReference>
<dbReference type="RefSeq" id="WP_166284481.1">
    <property type="nucleotide sequence ID" value="NZ_JAANNP010000079.1"/>
</dbReference>
<dbReference type="Gene3D" id="1.20.5.1930">
    <property type="match status" value="1"/>
</dbReference>
<organism evidence="12 13">
    <name type="scientific">Motilibacter deserti</name>
    <dbReference type="NCBI Taxonomy" id="2714956"/>
    <lineage>
        <taxon>Bacteria</taxon>
        <taxon>Bacillati</taxon>
        <taxon>Actinomycetota</taxon>
        <taxon>Actinomycetes</taxon>
        <taxon>Motilibacterales</taxon>
        <taxon>Motilibacteraceae</taxon>
        <taxon>Motilibacter</taxon>
    </lineage>
</organism>
<keyword evidence="9" id="KW-1133">Transmembrane helix</keyword>